<dbReference type="AlphaFoldDB" id="A0A172ZAM9"/>
<accession>A0A172ZAM9</accession>
<keyword evidence="7 9" id="KW-1133">Transmembrane helix</keyword>
<comment type="subcellular location">
    <subcellularLocation>
        <location evidence="9">Cell membrane</location>
        <topology evidence="9">Multi-pass membrane protein</topology>
    </subcellularLocation>
</comment>
<dbReference type="EMBL" id="CP013023">
    <property type="protein sequence ID" value="ANF94684.1"/>
    <property type="molecule type" value="Genomic_DNA"/>
</dbReference>
<keyword evidence="6 9" id="KW-0769">Symport</keyword>
<evidence type="ECO:0000256" key="9">
    <source>
        <dbReference type="HAMAP-Rule" id="MF_00070"/>
    </source>
</evidence>
<evidence type="ECO:0000256" key="3">
    <source>
        <dbReference type="ARBA" id="ARBA00022475"/>
    </source>
</evidence>
<dbReference type="InterPro" id="IPR018395">
    <property type="entry name" value="2keto-3dGluconate_permease_sub"/>
</dbReference>
<evidence type="ECO:0000256" key="8">
    <source>
        <dbReference type="ARBA" id="ARBA00023136"/>
    </source>
</evidence>
<keyword evidence="4 9" id="KW-0762">Sugar transport</keyword>
<proteinExistence type="inferred from homology"/>
<keyword evidence="12" id="KW-1185">Reference proteome</keyword>
<comment type="catalytic activity">
    <reaction evidence="9">
        <text>2-dehydro-3-deoxy-D-gluconate(in) + H(+)(in) = 2-dehydro-3-deoxy-D-gluconate(out) + H(+)(out)</text>
        <dbReference type="Rhea" id="RHEA:29943"/>
        <dbReference type="ChEBI" id="CHEBI:15378"/>
        <dbReference type="ChEBI" id="CHEBI:57990"/>
    </reaction>
</comment>
<gene>
    <name evidence="9" type="primary">kdgT</name>
    <name evidence="11" type="ORF">AR543_00655</name>
</gene>
<feature type="transmembrane region" description="Helical" evidence="9">
    <location>
        <begin position="170"/>
        <end position="187"/>
    </location>
</feature>
<dbReference type="Pfam" id="PF03812">
    <property type="entry name" value="KdgT"/>
    <property type="match status" value="1"/>
</dbReference>
<comment type="function">
    <text evidence="9">Catalyzes the proton-dependent uptake of 2-keto-3-deoxygluconate (KDG) into the cell.</text>
</comment>
<evidence type="ECO:0000256" key="6">
    <source>
        <dbReference type="ARBA" id="ARBA00022847"/>
    </source>
</evidence>
<evidence type="ECO:0000256" key="7">
    <source>
        <dbReference type="ARBA" id="ARBA00022989"/>
    </source>
</evidence>
<reference evidence="11 12" key="2">
    <citation type="journal article" date="2016" name="Int. J. Syst. Evol. Microbiol.">
        <title>Paenibacillus bovis sp. nov., isolated from raw yak (Bos grunniens) milk.</title>
        <authorList>
            <person name="Gao C."/>
            <person name="Han J."/>
            <person name="Liu Z."/>
            <person name="Xu X."/>
            <person name="Hang F."/>
            <person name="Wu Z."/>
        </authorList>
    </citation>
    <scope>NUCLEOTIDE SEQUENCE [LARGE SCALE GENOMIC DNA]</scope>
    <source>
        <strain evidence="11 12">BD3526</strain>
    </source>
</reference>
<dbReference type="RefSeq" id="WP_060530902.1">
    <property type="nucleotide sequence ID" value="NZ_CP013023.1"/>
</dbReference>
<feature type="region of interest" description="Disordered" evidence="10">
    <location>
        <begin position="319"/>
        <end position="340"/>
    </location>
</feature>
<feature type="transmembrane region" description="Helical" evidence="9">
    <location>
        <begin position="35"/>
        <end position="57"/>
    </location>
</feature>
<dbReference type="GO" id="GO:0005886">
    <property type="term" value="C:plasma membrane"/>
    <property type="evidence" value="ECO:0007669"/>
    <property type="project" value="UniProtKB-SubCell"/>
</dbReference>
<dbReference type="InterPro" id="IPR004684">
    <property type="entry name" value="2keto-3dGluconate_permease"/>
</dbReference>
<keyword evidence="5 9" id="KW-0812">Transmembrane</keyword>
<feature type="transmembrane region" description="Helical" evidence="9">
    <location>
        <begin position="12"/>
        <end position="29"/>
    </location>
</feature>
<evidence type="ECO:0000313" key="12">
    <source>
        <dbReference type="Proteomes" id="UP000078148"/>
    </source>
</evidence>
<evidence type="ECO:0000256" key="4">
    <source>
        <dbReference type="ARBA" id="ARBA00022597"/>
    </source>
</evidence>
<keyword evidence="3 9" id="KW-1003">Cell membrane</keyword>
<feature type="transmembrane region" description="Helical" evidence="9">
    <location>
        <begin position="105"/>
        <end position="127"/>
    </location>
</feature>
<name>A0A172ZAM9_9BACL</name>
<feature type="transmembrane region" description="Helical" evidence="9">
    <location>
        <begin position="78"/>
        <end position="99"/>
    </location>
</feature>
<feature type="transmembrane region" description="Helical" evidence="9">
    <location>
        <begin position="255"/>
        <end position="275"/>
    </location>
</feature>
<evidence type="ECO:0000256" key="5">
    <source>
        <dbReference type="ARBA" id="ARBA00022692"/>
    </source>
</evidence>
<comment type="similarity">
    <text evidence="1 9">Belongs to the KdgT transporter family.</text>
</comment>
<dbReference type="KEGG" id="pbv:AR543_00655"/>
<evidence type="ECO:0000256" key="2">
    <source>
        <dbReference type="ARBA" id="ARBA00022448"/>
    </source>
</evidence>
<organism evidence="11 12">
    <name type="scientific">Paenibacillus bovis</name>
    <dbReference type="NCBI Taxonomy" id="1616788"/>
    <lineage>
        <taxon>Bacteria</taxon>
        <taxon>Bacillati</taxon>
        <taxon>Bacillota</taxon>
        <taxon>Bacilli</taxon>
        <taxon>Bacillales</taxon>
        <taxon>Paenibacillaceae</taxon>
        <taxon>Paenibacillus</taxon>
    </lineage>
</organism>
<sequence length="340" mass="35267">MNIKKTIDKIPGGMMLVPLFIGALVHTFAPDSGEYFGSFTKGLMTGTVPILAVWFFCMGASIDVRATGTVLRKSGTLVLTKIAVAWVVAMIAAQFLPAGGVQTGFFAGLSVLALIAAMDMTNGGLYASIMQQYGSKEEAGAFVLMSLESGPLVTMLILGSTGLAVFEPHAFVGAVLPFLVGFLLGNLDHDLRSYFGKATQTLIPFFGFALGCTIDLGVIAQTGMLGILLGIAVIIITGIPLILADRFIGGGNGTAGLAASSTAGAAVANPVIVASMKPEFLPAAQSATALVAASVIVTSILVPILTAYWSKHMNKKRQSTESVSAADEREMKLRSAKGNI</sequence>
<evidence type="ECO:0000313" key="11">
    <source>
        <dbReference type="EMBL" id="ANF94684.1"/>
    </source>
</evidence>
<feature type="transmembrane region" description="Helical" evidence="9">
    <location>
        <begin position="287"/>
        <end position="309"/>
    </location>
</feature>
<dbReference type="STRING" id="1616788.AR543_00655"/>
<feature type="transmembrane region" description="Helical" evidence="9">
    <location>
        <begin position="199"/>
        <end position="219"/>
    </location>
</feature>
<protein>
    <recommendedName>
        <fullName evidence="9">2-keto-3-deoxygluconate permease</fullName>
        <shortName evidence="9">KDG permease</shortName>
    </recommendedName>
</protein>
<dbReference type="GO" id="GO:0015649">
    <property type="term" value="F:2-keto-3-deoxygluconate:proton symporter activity"/>
    <property type="evidence" value="ECO:0007669"/>
    <property type="project" value="UniProtKB-UniRule"/>
</dbReference>
<dbReference type="OrthoDB" id="2833at2"/>
<evidence type="ECO:0000256" key="10">
    <source>
        <dbReference type="SAM" id="MobiDB-lite"/>
    </source>
</evidence>
<feature type="transmembrane region" description="Helical" evidence="9">
    <location>
        <begin position="139"/>
        <end position="158"/>
    </location>
</feature>
<dbReference type="NCBIfam" id="TIGR00793">
    <property type="entry name" value="kdgT"/>
    <property type="match status" value="1"/>
</dbReference>
<reference evidence="12" key="1">
    <citation type="submission" date="2015-10" db="EMBL/GenBank/DDBJ databases">
        <title>Genome of Paenibacillus bovis sp. nov.</title>
        <authorList>
            <person name="Wu Z."/>
            <person name="Gao C."/>
            <person name="Liu Z."/>
            <person name="Zheng H."/>
        </authorList>
    </citation>
    <scope>NUCLEOTIDE SEQUENCE [LARGE SCALE GENOMIC DNA]</scope>
    <source>
        <strain evidence="12">BD3526</strain>
    </source>
</reference>
<feature type="transmembrane region" description="Helical" evidence="9">
    <location>
        <begin position="225"/>
        <end position="243"/>
    </location>
</feature>
<keyword evidence="8 9" id="KW-0472">Membrane</keyword>
<dbReference type="Proteomes" id="UP000078148">
    <property type="component" value="Chromosome"/>
</dbReference>
<keyword evidence="2 9" id="KW-0813">Transport</keyword>
<dbReference type="HAMAP" id="MF_00070">
    <property type="entry name" value="KdgT"/>
    <property type="match status" value="1"/>
</dbReference>
<evidence type="ECO:0000256" key="1">
    <source>
        <dbReference type="ARBA" id="ARBA00006430"/>
    </source>
</evidence>